<dbReference type="EMBL" id="MN740385">
    <property type="protein sequence ID" value="QHU03689.1"/>
    <property type="molecule type" value="Genomic_DNA"/>
</dbReference>
<protein>
    <submittedName>
        <fullName evidence="1">Uncharacterized protein</fullName>
    </submittedName>
</protein>
<accession>A0A6C0JDI6</accession>
<dbReference type="AlphaFoldDB" id="A0A6C0JDI6"/>
<name>A0A6C0JDI6_9ZZZZ</name>
<sequence>MMNWSLVILLIVIVLLLTVKREPFTEVFGFSGHSRPTGRVRFDDSKPDLTSYRQAEADVDNDMMQEFVLQTNKEISKRTDLCTYIIETVAVKKYVAPTTNAEGALVSSGKNDVYEAIFMTVKNNGFAFGFTVVAYFEVTNGGAITLKSLRTQPLDVESESDISPFKGDPSGKEFVNYELVKEKAVPTLGELEMAKNKLQ</sequence>
<evidence type="ECO:0000313" key="1">
    <source>
        <dbReference type="EMBL" id="QHU03689.1"/>
    </source>
</evidence>
<organism evidence="1">
    <name type="scientific">viral metagenome</name>
    <dbReference type="NCBI Taxonomy" id="1070528"/>
    <lineage>
        <taxon>unclassified sequences</taxon>
        <taxon>metagenomes</taxon>
        <taxon>organismal metagenomes</taxon>
    </lineage>
</organism>
<reference evidence="1" key="1">
    <citation type="journal article" date="2020" name="Nature">
        <title>Giant virus diversity and host interactions through global metagenomics.</title>
        <authorList>
            <person name="Schulz F."/>
            <person name="Roux S."/>
            <person name="Paez-Espino D."/>
            <person name="Jungbluth S."/>
            <person name="Walsh D.A."/>
            <person name="Denef V.J."/>
            <person name="McMahon K.D."/>
            <person name="Konstantinidis K.T."/>
            <person name="Eloe-Fadrosh E.A."/>
            <person name="Kyrpides N.C."/>
            <person name="Woyke T."/>
        </authorList>
    </citation>
    <scope>NUCLEOTIDE SEQUENCE</scope>
    <source>
        <strain evidence="1">GVMAG-M-3300027206-1</strain>
    </source>
</reference>
<proteinExistence type="predicted"/>